<comment type="caution">
    <text evidence="1">The sequence shown here is derived from an EMBL/GenBank/DDBJ whole genome shotgun (WGS) entry which is preliminary data.</text>
</comment>
<dbReference type="InterPro" id="IPR016155">
    <property type="entry name" value="Mopterin_synth/thiamin_S_b"/>
</dbReference>
<evidence type="ECO:0008006" key="3">
    <source>
        <dbReference type="Google" id="ProtNLM"/>
    </source>
</evidence>
<organism evidence="1 2">
    <name type="scientific">Actinoplanes auranticolor</name>
    <dbReference type="NCBI Taxonomy" id="47988"/>
    <lineage>
        <taxon>Bacteria</taxon>
        <taxon>Bacillati</taxon>
        <taxon>Actinomycetota</taxon>
        <taxon>Actinomycetes</taxon>
        <taxon>Micromonosporales</taxon>
        <taxon>Micromonosporaceae</taxon>
        <taxon>Actinoplanes</taxon>
    </lineage>
</organism>
<dbReference type="Gene3D" id="3.10.20.30">
    <property type="match status" value="1"/>
</dbReference>
<dbReference type="EMBL" id="BOQL01000050">
    <property type="protein sequence ID" value="GIM74388.1"/>
    <property type="molecule type" value="Genomic_DNA"/>
</dbReference>
<evidence type="ECO:0000313" key="1">
    <source>
        <dbReference type="EMBL" id="GIM74388.1"/>
    </source>
</evidence>
<dbReference type="Proteomes" id="UP000681340">
    <property type="component" value="Unassembled WGS sequence"/>
</dbReference>
<accession>A0A919SPC8</accession>
<sequence>MVRIQVPSVWNPEGRTDFEADEGPLPEVIRRFAEAYPVMRRRLLDAAGEPLLYVNVCVGDELIPRHLRRDTVVPAGATVTIIAPMAGG</sequence>
<evidence type="ECO:0000313" key="2">
    <source>
        <dbReference type="Proteomes" id="UP000681340"/>
    </source>
</evidence>
<dbReference type="SUPFAM" id="SSF54285">
    <property type="entry name" value="MoaD/ThiS"/>
    <property type="match status" value="1"/>
</dbReference>
<name>A0A919SPC8_9ACTN</name>
<gene>
    <name evidence="1" type="ORF">Aau02nite_60730</name>
</gene>
<reference evidence="1" key="1">
    <citation type="submission" date="2021-03" db="EMBL/GenBank/DDBJ databases">
        <title>Whole genome shotgun sequence of Actinoplanes auranticolor NBRC 12245.</title>
        <authorList>
            <person name="Komaki H."/>
            <person name="Tamura T."/>
        </authorList>
    </citation>
    <scope>NUCLEOTIDE SEQUENCE</scope>
    <source>
        <strain evidence="1">NBRC 12245</strain>
    </source>
</reference>
<protein>
    <recommendedName>
        <fullName evidence="3">ThiS family protein</fullName>
    </recommendedName>
</protein>
<dbReference type="InterPro" id="IPR012675">
    <property type="entry name" value="Beta-grasp_dom_sf"/>
</dbReference>
<proteinExistence type="predicted"/>
<dbReference type="AlphaFoldDB" id="A0A919SPC8"/>
<keyword evidence="2" id="KW-1185">Reference proteome</keyword>